<name>A0ABQ5GU02_9ASTR</name>
<feature type="region of interest" description="Disordered" evidence="1">
    <location>
        <begin position="33"/>
        <end position="53"/>
    </location>
</feature>
<dbReference type="Proteomes" id="UP001151760">
    <property type="component" value="Unassembled WGS sequence"/>
</dbReference>
<comment type="caution">
    <text evidence="2">The sequence shown here is derived from an EMBL/GenBank/DDBJ whole genome shotgun (WGS) entry which is preliminary data.</text>
</comment>
<gene>
    <name evidence="2" type="ORF">Tco_1045202</name>
</gene>
<protein>
    <submittedName>
        <fullName evidence="2">Uncharacterized protein</fullName>
    </submittedName>
</protein>
<sequence length="224" mass="25432">MSTPDYIYLIIIPSDYDIEDVFSSTTTPNYTLASPDYSPASPGNTSPNPSDGLSKDLFASLTISPFYNHPYMKVMQAYNATSNESPIPLPQAHIAPLTEILPHKKRARSRSSSSTSALPQVFEIGESSHKTHLERHEEQIETILNHLDELPLEHIDHIEDIIEGLGNGRREQIRHDDEIVLARVRVSTLEMIIEDIQVRHRSDMKSLLDKIRELKNHKGRPLDY</sequence>
<evidence type="ECO:0000313" key="3">
    <source>
        <dbReference type="Proteomes" id="UP001151760"/>
    </source>
</evidence>
<reference evidence="2" key="2">
    <citation type="submission" date="2022-01" db="EMBL/GenBank/DDBJ databases">
        <authorList>
            <person name="Yamashiro T."/>
            <person name="Shiraishi A."/>
            <person name="Satake H."/>
            <person name="Nakayama K."/>
        </authorList>
    </citation>
    <scope>NUCLEOTIDE SEQUENCE</scope>
</reference>
<accession>A0ABQ5GU02</accession>
<dbReference type="EMBL" id="BQNB010018806">
    <property type="protein sequence ID" value="GJT78477.1"/>
    <property type="molecule type" value="Genomic_DNA"/>
</dbReference>
<proteinExistence type="predicted"/>
<keyword evidence="3" id="KW-1185">Reference proteome</keyword>
<reference evidence="2" key="1">
    <citation type="journal article" date="2022" name="Int. J. Mol. Sci.">
        <title>Draft Genome of Tanacetum Coccineum: Genomic Comparison of Closely Related Tanacetum-Family Plants.</title>
        <authorList>
            <person name="Yamashiro T."/>
            <person name="Shiraishi A."/>
            <person name="Nakayama K."/>
            <person name="Satake H."/>
        </authorList>
    </citation>
    <scope>NUCLEOTIDE SEQUENCE</scope>
</reference>
<organism evidence="2 3">
    <name type="scientific">Tanacetum coccineum</name>
    <dbReference type="NCBI Taxonomy" id="301880"/>
    <lineage>
        <taxon>Eukaryota</taxon>
        <taxon>Viridiplantae</taxon>
        <taxon>Streptophyta</taxon>
        <taxon>Embryophyta</taxon>
        <taxon>Tracheophyta</taxon>
        <taxon>Spermatophyta</taxon>
        <taxon>Magnoliopsida</taxon>
        <taxon>eudicotyledons</taxon>
        <taxon>Gunneridae</taxon>
        <taxon>Pentapetalae</taxon>
        <taxon>asterids</taxon>
        <taxon>campanulids</taxon>
        <taxon>Asterales</taxon>
        <taxon>Asteraceae</taxon>
        <taxon>Asteroideae</taxon>
        <taxon>Anthemideae</taxon>
        <taxon>Anthemidinae</taxon>
        <taxon>Tanacetum</taxon>
    </lineage>
</organism>
<evidence type="ECO:0000256" key="1">
    <source>
        <dbReference type="SAM" id="MobiDB-lite"/>
    </source>
</evidence>
<feature type="compositionally biased region" description="Polar residues" evidence="1">
    <location>
        <begin position="41"/>
        <end position="51"/>
    </location>
</feature>
<evidence type="ECO:0000313" key="2">
    <source>
        <dbReference type="EMBL" id="GJT78477.1"/>
    </source>
</evidence>